<gene>
    <name evidence="2" type="ORF">ACFQMG_33505</name>
</gene>
<reference evidence="3" key="1">
    <citation type="journal article" date="2019" name="Int. J. Syst. Evol. Microbiol.">
        <title>The Global Catalogue of Microorganisms (GCM) 10K type strain sequencing project: providing services to taxonomists for standard genome sequencing and annotation.</title>
        <authorList>
            <consortium name="The Broad Institute Genomics Platform"/>
            <consortium name="The Broad Institute Genome Sequencing Center for Infectious Disease"/>
            <person name="Wu L."/>
            <person name="Ma J."/>
        </authorList>
    </citation>
    <scope>NUCLEOTIDE SEQUENCE [LARGE SCALE GENOMIC DNA]</scope>
    <source>
        <strain evidence="3">CGMCC 1.12859</strain>
    </source>
</reference>
<organism evidence="2 3">
    <name type="scientific">Kitasatospora paranensis</name>
    <dbReference type="NCBI Taxonomy" id="258053"/>
    <lineage>
        <taxon>Bacteria</taxon>
        <taxon>Bacillati</taxon>
        <taxon>Actinomycetota</taxon>
        <taxon>Actinomycetes</taxon>
        <taxon>Kitasatosporales</taxon>
        <taxon>Streptomycetaceae</taxon>
        <taxon>Kitasatospora</taxon>
    </lineage>
</organism>
<sequence length="62" mass="6385">MSSDRDGVYVGDNATEEDDDWSDEPDYAPPSWYTQSAAPAQGAPAVAGAAPQVPPPAPVAPQ</sequence>
<feature type="compositionally biased region" description="Pro residues" evidence="1">
    <location>
        <begin position="52"/>
        <end position="62"/>
    </location>
</feature>
<dbReference type="RefSeq" id="WP_380232784.1">
    <property type="nucleotide sequence ID" value="NZ_JBHTAJ010000104.1"/>
</dbReference>
<evidence type="ECO:0000256" key="1">
    <source>
        <dbReference type="SAM" id="MobiDB-lite"/>
    </source>
</evidence>
<feature type="non-terminal residue" evidence="2">
    <location>
        <position position="62"/>
    </location>
</feature>
<feature type="compositionally biased region" description="Low complexity" evidence="1">
    <location>
        <begin position="37"/>
        <end position="51"/>
    </location>
</feature>
<feature type="compositionally biased region" description="Acidic residues" evidence="1">
    <location>
        <begin position="14"/>
        <end position="26"/>
    </location>
</feature>
<comment type="caution">
    <text evidence="2">The sequence shown here is derived from an EMBL/GenBank/DDBJ whole genome shotgun (WGS) entry which is preliminary data.</text>
</comment>
<accession>A0ABW2GAR3</accession>
<evidence type="ECO:0000313" key="3">
    <source>
        <dbReference type="Proteomes" id="UP001596435"/>
    </source>
</evidence>
<proteinExistence type="predicted"/>
<evidence type="ECO:0000313" key="2">
    <source>
        <dbReference type="EMBL" id="MFC7184478.1"/>
    </source>
</evidence>
<dbReference type="Proteomes" id="UP001596435">
    <property type="component" value="Unassembled WGS sequence"/>
</dbReference>
<name>A0ABW2GAR3_9ACTN</name>
<protein>
    <submittedName>
        <fullName evidence="2">Uncharacterized protein</fullName>
    </submittedName>
</protein>
<keyword evidence="3" id="KW-1185">Reference proteome</keyword>
<dbReference type="EMBL" id="JBHTAJ010000104">
    <property type="protein sequence ID" value="MFC7184478.1"/>
    <property type="molecule type" value="Genomic_DNA"/>
</dbReference>
<feature type="region of interest" description="Disordered" evidence="1">
    <location>
        <begin position="1"/>
        <end position="62"/>
    </location>
</feature>